<evidence type="ECO:0000256" key="1">
    <source>
        <dbReference type="SAM" id="Phobius"/>
    </source>
</evidence>
<evidence type="ECO:0000313" key="3">
    <source>
        <dbReference type="EnsemblMetazoa" id="XP_019765497.1"/>
    </source>
</evidence>
<dbReference type="EnsemblMetazoa" id="XM_019909938.1">
    <property type="protein sequence ID" value="XP_019765497.1"/>
    <property type="gene ID" value="LOC109541165"/>
</dbReference>
<sequence length="275" mass="32324">MQADLKVIIFIHRIAQYMYLSPCVSKNKFVFRLVGAFLAIFSIPLGCVLLRPRVTFFKRLPTSCFIMDLANFFMGYTCLAIFCGMQNIPRRNWRAKVSSRIVLIERMLTNMKFSFKKNKQIVLKYWILHGVYILIHSLQLYDWSSRYDFDIISSYLEFRIVNYWAGFSTLMIFEWLNFIRRRYEHLDQYVKTVVSQKVLLLPVVVKELRLIGEVYKNLTELTVELNALFSFHLFFVISVSMVLTLHGLSFSLVLLYTLVSSIAALTFVVVFFVSL</sequence>
<organism evidence="2">
    <name type="scientific">Dendroctonus ponderosae</name>
    <name type="common">Mountain pine beetle</name>
    <dbReference type="NCBI Taxonomy" id="77166"/>
    <lineage>
        <taxon>Eukaryota</taxon>
        <taxon>Metazoa</taxon>
        <taxon>Ecdysozoa</taxon>
        <taxon>Arthropoda</taxon>
        <taxon>Hexapoda</taxon>
        <taxon>Insecta</taxon>
        <taxon>Pterygota</taxon>
        <taxon>Neoptera</taxon>
        <taxon>Endopterygota</taxon>
        <taxon>Coleoptera</taxon>
        <taxon>Polyphaga</taxon>
        <taxon>Cucujiformia</taxon>
        <taxon>Curculionidae</taxon>
        <taxon>Scolytinae</taxon>
        <taxon>Dendroctonus</taxon>
    </lineage>
</organism>
<feature type="transmembrane region" description="Helical" evidence="1">
    <location>
        <begin position="29"/>
        <end position="50"/>
    </location>
</feature>
<keyword evidence="1" id="KW-0472">Membrane</keyword>
<evidence type="ECO:0000313" key="4">
    <source>
        <dbReference type="Proteomes" id="UP000019118"/>
    </source>
</evidence>
<dbReference type="HOGENOM" id="CLU_1012886_0_0_1"/>
<evidence type="ECO:0000313" key="2">
    <source>
        <dbReference type="EMBL" id="ENN74315.1"/>
    </source>
</evidence>
<reference evidence="3" key="2">
    <citation type="submission" date="2024-08" db="UniProtKB">
        <authorList>
            <consortium name="EnsemblMetazoa"/>
        </authorList>
    </citation>
    <scope>IDENTIFICATION</scope>
</reference>
<proteinExistence type="predicted"/>
<keyword evidence="1" id="KW-1133">Transmembrane helix</keyword>
<feature type="transmembrane region" description="Helical" evidence="1">
    <location>
        <begin position="225"/>
        <end position="247"/>
    </location>
</feature>
<feature type="transmembrane region" description="Helical" evidence="1">
    <location>
        <begin position="121"/>
        <end position="141"/>
    </location>
</feature>
<keyword evidence="4" id="KW-1185">Reference proteome</keyword>
<dbReference type="EMBL" id="KB741077">
    <property type="protein sequence ID" value="ENN74315.1"/>
    <property type="molecule type" value="Genomic_DNA"/>
</dbReference>
<name>N6TYB9_DENPD</name>
<feature type="non-terminal residue" evidence="2">
    <location>
        <position position="1"/>
    </location>
</feature>
<dbReference type="AlphaFoldDB" id="N6TYB9"/>
<gene>
    <name evidence="3" type="primary">109541165</name>
    <name evidence="2" type="ORF">YQE_09286</name>
</gene>
<accession>N6TYB9</accession>
<feature type="transmembrane region" description="Helical" evidence="1">
    <location>
        <begin position="253"/>
        <end position="273"/>
    </location>
</feature>
<reference evidence="2 4" key="1">
    <citation type="journal article" date="2013" name="Genome Biol.">
        <title>Draft genome of the mountain pine beetle, Dendroctonus ponderosae Hopkins, a major forest pest.</title>
        <authorList>
            <person name="Keeling C.I."/>
            <person name="Yuen M.M."/>
            <person name="Liao N.Y."/>
            <person name="Docking T.R."/>
            <person name="Chan S.K."/>
            <person name="Taylor G.A."/>
            <person name="Palmquist D.L."/>
            <person name="Jackman S.D."/>
            <person name="Nguyen A."/>
            <person name="Li M."/>
            <person name="Henderson H."/>
            <person name="Janes J.K."/>
            <person name="Zhao Y."/>
            <person name="Pandoh P."/>
            <person name="Moore R."/>
            <person name="Sperling F.A."/>
            <person name="Huber D.P."/>
            <person name="Birol I."/>
            <person name="Jones S.J."/>
            <person name="Bohlmann J."/>
        </authorList>
    </citation>
    <scope>NUCLEOTIDE SEQUENCE</scope>
</reference>
<keyword evidence="1" id="KW-0812">Transmembrane</keyword>
<feature type="transmembrane region" description="Helical" evidence="1">
    <location>
        <begin position="161"/>
        <end position="179"/>
    </location>
</feature>
<protein>
    <submittedName>
        <fullName evidence="2 3">Uncharacterized protein</fullName>
    </submittedName>
</protein>
<dbReference type="Proteomes" id="UP000019118">
    <property type="component" value="Unassembled WGS sequence"/>
</dbReference>